<accession>A0A5C6EMB6</accession>
<dbReference type="AlphaFoldDB" id="A0A5C6EMB6"/>
<proteinExistence type="predicted"/>
<organism evidence="2 3">
    <name type="scientific">Rubripirellula reticaptiva</name>
    <dbReference type="NCBI Taxonomy" id="2528013"/>
    <lineage>
        <taxon>Bacteria</taxon>
        <taxon>Pseudomonadati</taxon>
        <taxon>Planctomycetota</taxon>
        <taxon>Planctomycetia</taxon>
        <taxon>Pirellulales</taxon>
        <taxon>Pirellulaceae</taxon>
        <taxon>Rubripirellula</taxon>
    </lineage>
</organism>
<dbReference type="RefSeq" id="WP_186776367.1">
    <property type="nucleotide sequence ID" value="NZ_SJPX01000004.1"/>
</dbReference>
<feature type="region of interest" description="Disordered" evidence="1">
    <location>
        <begin position="1"/>
        <end position="56"/>
    </location>
</feature>
<protein>
    <submittedName>
        <fullName evidence="2">Uncharacterized protein</fullName>
    </submittedName>
</protein>
<dbReference type="Proteomes" id="UP000317977">
    <property type="component" value="Unassembled WGS sequence"/>
</dbReference>
<reference evidence="2 3" key="1">
    <citation type="submission" date="2019-02" db="EMBL/GenBank/DDBJ databases">
        <title>Deep-cultivation of Planctomycetes and their phenomic and genomic characterization uncovers novel biology.</title>
        <authorList>
            <person name="Wiegand S."/>
            <person name="Jogler M."/>
            <person name="Boedeker C."/>
            <person name="Pinto D."/>
            <person name="Vollmers J."/>
            <person name="Rivas-Marin E."/>
            <person name="Kohn T."/>
            <person name="Peeters S.H."/>
            <person name="Heuer A."/>
            <person name="Rast P."/>
            <person name="Oberbeckmann S."/>
            <person name="Bunk B."/>
            <person name="Jeske O."/>
            <person name="Meyerdierks A."/>
            <person name="Storesund J.E."/>
            <person name="Kallscheuer N."/>
            <person name="Luecker S."/>
            <person name="Lage O.M."/>
            <person name="Pohl T."/>
            <person name="Merkel B.J."/>
            <person name="Hornburger P."/>
            <person name="Mueller R.-W."/>
            <person name="Bruemmer F."/>
            <person name="Labrenz M."/>
            <person name="Spormann A.M."/>
            <person name="Op Den Camp H."/>
            <person name="Overmann J."/>
            <person name="Amann R."/>
            <person name="Jetten M.S.M."/>
            <person name="Mascher T."/>
            <person name="Medema M.H."/>
            <person name="Devos D.P."/>
            <person name="Kaster A.-K."/>
            <person name="Ovreas L."/>
            <person name="Rohde M."/>
            <person name="Galperin M.Y."/>
            <person name="Jogler C."/>
        </authorList>
    </citation>
    <scope>NUCLEOTIDE SEQUENCE [LARGE SCALE GENOMIC DNA]</scope>
    <source>
        <strain evidence="2 3">Poly59</strain>
    </source>
</reference>
<keyword evidence="3" id="KW-1185">Reference proteome</keyword>
<dbReference type="EMBL" id="SJPX01000004">
    <property type="protein sequence ID" value="TWU49277.1"/>
    <property type="molecule type" value="Genomic_DNA"/>
</dbReference>
<name>A0A5C6EMB6_9BACT</name>
<feature type="compositionally biased region" description="Basic and acidic residues" evidence="1">
    <location>
        <begin position="23"/>
        <end position="37"/>
    </location>
</feature>
<sequence>MGIFSKMFGSKEQNDDQPDSVPWDERPSIYDHVRSHIDPSASGLSEGGETLPDDERVNAGSRIRWAAGAMDGVATHHMGTGDPNEQVQKTVKLVMEYCAQPTAANKAVLYREIVEENTVSIIDHVIEAVTSEDQIDHQRLYELTYSFVTEATDREPVKFGIAILGLFGQAENEELFQTLGRHDEFTLFCAVALANASENPDRSLWELAKNVDGWGRIHVVERLAQTDDAEIKNWLLREGYRNSVMYEYLAYTCASAGGLIAALSEDQVDRELLTSSGEILQALIAGGPAECIDDYDDGAVVTEMFLGHISSAADSISDFLHINAIKEYLSDADADWDSRSERGWTTERRSALLESCAAILNQDVWNEKVSEALLSDDELEFHQANQAAKALGLETWEHHWRRWQAKPTDSGRWFYVVWHVDEQRFAQVLQAAESAIDLAAIATGPSDELGLGPEYESHSCLDYLLQELPRFPGQGAVFIEAGLKSPVVRNRNMAVAALTEWQADHRDGAPFETLRAAEKIEPDDDVRERMTKVLRGESLEEQA</sequence>
<evidence type="ECO:0000313" key="2">
    <source>
        <dbReference type="EMBL" id="TWU49277.1"/>
    </source>
</evidence>
<gene>
    <name evidence="2" type="ORF">Poly59_38910</name>
</gene>
<comment type="caution">
    <text evidence="2">The sequence shown here is derived from an EMBL/GenBank/DDBJ whole genome shotgun (WGS) entry which is preliminary data.</text>
</comment>
<evidence type="ECO:0000313" key="3">
    <source>
        <dbReference type="Proteomes" id="UP000317977"/>
    </source>
</evidence>
<evidence type="ECO:0000256" key="1">
    <source>
        <dbReference type="SAM" id="MobiDB-lite"/>
    </source>
</evidence>